<dbReference type="GO" id="GO:0008270">
    <property type="term" value="F:zinc ion binding"/>
    <property type="evidence" value="ECO:0007669"/>
    <property type="project" value="UniProtKB-KW"/>
</dbReference>
<evidence type="ECO:0000313" key="6">
    <source>
        <dbReference type="Proteomes" id="UP000053268"/>
    </source>
</evidence>
<proteinExistence type="predicted"/>
<keyword evidence="2" id="KW-0863">Zinc-finger</keyword>
<dbReference type="InterPro" id="IPR007588">
    <property type="entry name" value="Znf_FLYWCH"/>
</dbReference>
<keyword evidence="3" id="KW-0862">Zinc</keyword>
<gene>
    <name evidence="5" type="ORF">RR46_03793</name>
</gene>
<accession>A0A194Q265</accession>
<organism evidence="5 6">
    <name type="scientific">Papilio xuthus</name>
    <name type="common">Asian swallowtail butterfly</name>
    <dbReference type="NCBI Taxonomy" id="66420"/>
    <lineage>
        <taxon>Eukaryota</taxon>
        <taxon>Metazoa</taxon>
        <taxon>Ecdysozoa</taxon>
        <taxon>Arthropoda</taxon>
        <taxon>Hexapoda</taxon>
        <taxon>Insecta</taxon>
        <taxon>Pterygota</taxon>
        <taxon>Neoptera</taxon>
        <taxon>Endopterygota</taxon>
        <taxon>Lepidoptera</taxon>
        <taxon>Glossata</taxon>
        <taxon>Ditrysia</taxon>
        <taxon>Papilionoidea</taxon>
        <taxon>Papilionidae</taxon>
        <taxon>Papilioninae</taxon>
        <taxon>Papilio</taxon>
    </lineage>
</organism>
<keyword evidence="6" id="KW-1185">Reference proteome</keyword>
<evidence type="ECO:0000313" key="5">
    <source>
        <dbReference type="EMBL" id="KPI99428.1"/>
    </source>
</evidence>
<dbReference type="Proteomes" id="UP000053268">
    <property type="component" value="Unassembled WGS sequence"/>
</dbReference>
<dbReference type="EMBL" id="KQ459579">
    <property type="protein sequence ID" value="KPI99428.1"/>
    <property type="molecule type" value="Genomic_DNA"/>
</dbReference>
<evidence type="ECO:0000256" key="2">
    <source>
        <dbReference type="ARBA" id="ARBA00022771"/>
    </source>
</evidence>
<sequence>MFHSLKLLSDEPRILKLSSVRDASSSSTERQKVIKPIICKSYIRSIKARNNIVKLRRVYVFSQERYKKKEIRSEEDLKDEMAVLHSRFERLSRCCTYSGRGNQLILLAGYKYSVQSSKHSEYIQSKRGKRLLLYLGYSYYATSGGPRIRWRCSTNSYMGCRATVHTHNDCIVYTKGYHSHPPRNIAACKDV</sequence>
<protein>
    <recommendedName>
        <fullName evidence="4">FLYWCH-type domain-containing protein</fullName>
    </recommendedName>
</protein>
<dbReference type="Gene3D" id="2.20.25.240">
    <property type="match status" value="1"/>
</dbReference>
<dbReference type="AlphaFoldDB" id="A0A194Q265"/>
<evidence type="ECO:0000256" key="3">
    <source>
        <dbReference type="ARBA" id="ARBA00022833"/>
    </source>
</evidence>
<evidence type="ECO:0000256" key="1">
    <source>
        <dbReference type="ARBA" id="ARBA00022723"/>
    </source>
</evidence>
<keyword evidence="1" id="KW-0479">Metal-binding</keyword>
<reference evidence="5 6" key="1">
    <citation type="journal article" date="2015" name="Nat. Commun.">
        <title>Outbred genome sequencing and CRISPR/Cas9 gene editing in butterflies.</title>
        <authorList>
            <person name="Li X."/>
            <person name="Fan D."/>
            <person name="Zhang W."/>
            <person name="Liu G."/>
            <person name="Zhang L."/>
            <person name="Zhao L."/>
            <person name="Fang X."/>
            <person name="Chen L."/>
            <person name="Dong Y."/>
            <person name="Chen Y."/>
            <person name="Ding Y."/>
            <person name="Zhao R."/>
            <person name="Feng M."/>
            <person name="Zhu Y."/>
            <person name="Feng Y."/>
            <person name="Jiang X."/>
            <person name="Zhu D."/>
            <person name="Xiang H."/>
            <person name="Feng X."/>
            <person name="Li S."/>
            <person name="Wang J."/>
            <person name="Zhang G."/>
            <person name="Kronforst M.R."/>
            <person name="Wang W."/>
        </authorList>
    </citation>
    <scope>NUCLEOTIDE SEQUENCE [LARGE SCALE GENOMIC DNA]</scope>
    <source>
        <strain evidence="5">Ya'a_city_454_Px</strain>
        <tissue evidence="5">Whole body</tissue>
    </source>
</reference>
<feature type="domain" description="FLYWCH-type" evidence="4">
    <location>
        <begin position="122"/>
        <end position="180"/>
    </location>
</feature>
<name>A0A194Q265_PAPXU</name>
<dbReference type="Pfam" id="PF04500">
    <property type="entry name" value="FLYWCH"/>
    <property type="match status" value="1"/>
</dbReference>
<evidence type="ECO:0000259" key="4">
    <source>
        <dbReference type="Pfam" id="PF04500"/>
    </source>
</evidence>